<feature type="domain" description="TNFR-Cys" evidence="3">
    <location>
        <begin position="66"/>
        <end position="105"/>
    </location>
</feature>
<evidence type="ECO:0000259" key="3">
    <source>
        <dbReference type="PROSITE" id="PS50050"/>
    </source>
</evidence>
<dbReference type="CDD" id="cd13424">
    <property type="entry name" value="TNFRSF9_teleost"/>
    <property type="match status" value="1"/>
</dbReference>
<dbReference type="EMBL" id="CAAE01014729">
    <property type="protein sequence ID" value="CAG03988.1"/>
    <property type="molecule type" value="Genomic_DNA"/>
</dbReference>
<dbReference type="PROSITE" id="PS00652">
    <property type="entry name" value="TNFR_NGFR_1"/>
    <property type="match status" value="1"/>
</dbReference>
<dbReference type="SMART" id="SM00208">
    <property type="entry name" value="TNFR"/>
    <property type="match status" value="3"/>
</dbReference>
<dbReference type="GO" id="GO:0042127">
    <property type="term" value="P:regulation of cell population proliferation"/>
    <property type="evidence" value="ECO:0007669"/>
    <property type="project" value="TreeGrafter"/>
</dbReference>
<organism evidence="4">
    <name type="scientific">Tetraodon nigroviridis</name>
    <name type="common">Spotted green pufferfish</name>
    <name type="synonym">Chelonodon nigroviridis</name>
    <dbReference type="NCBI Taxonomy" id="99883"/>
    <lineage>
        <taxon>Eukaryota</taxon>
        <taxon>Metazoa</taxon>
        <taxon>Chordata</taxon>
        <taxon>Craniata</taxon>
        <taxon>Vertebrata</taxon>
        <taxon>Euteleostomi</taxon>
        <taxon>Actinopterygii</taxon>
        <taxon>Neopterygii</taxon>
        <taxon>Teleostei</taxon>
        <taxon>Neoteleostei</taxon>
        <taxon>Acanthomorphata</taxon>
        <taxon>Eupercaria</taxon>
        <taxon>Tetraodontiformes</taxon>
        <taxon>Tetradontoidea</taxon>
        <taxon>Tetraodontidae</taxon>
        <taxon>Tetraodon</taxon>
    </lineage>
</organism>
<dbReference type="SUPFAM" id="SSF57586">
    <property type="entry name" value="TNF receptor-like"/>
    <property type="match status" value="2"/>
</dbReference>
<dbReference type="KEGG" id="tng:GSTEN00023579G001"/>
<protein>
    <submittedName>
        <fullName evidence="4">Chromosome 9 SCAF14729, whole genome shotgun sequence</fullName>
    </submittedName>
</protein>
<accession>Q4S5U4</accession>
<sequence length="222" mass="24151">MAATLRVMLLCLLVHGSFCSGMQIQKGCMKWSPDETNDKNVCCDICHPGNRLVEECGPSPEALCTPCKARKFTVKPKDPECSQCTQCVGAQVLLKECTPTSDTVCGCKEGLVCGNALCSFCVTACSKGQEPSEDGVCRTCPNGTFNDQMHHKCKPWSTRCRDPNQKIVAVGDAFSDIKCEDVTHDDHMTLIAIECSFHEAEQEQGSSLESLASEDSTKELIN</sequence>
<feature type="chain" id="PRO_5004243690" evidence="2">
    <location>
        <begin position="20"/>
        <end position="222"/>
    </location>
</feature>
<dbReference type="Pfam" id="PF00020">
    <property type="entry name" value="TNFR_c6"/>
    <property type="match status" value="2"/>
</dbReference>
<gene>
    <name evidence="4" type="ORF">GSTENG00023579001</name>
</gene>
<comment type="caution">
    <text evidence="1">Lacks conserved residue(s) required for the propagation of feature annotation.</text>
</comment>
<evidence type="ECO:0000313" key="4">
    <source>
        <dbReference type="EMBL" id="CAG03988.1"/>
    </source>
</evidence>
<feature type="signal peptide" evidence="2">
    <location>
        <begin position="1"/>
        <end position="19"/>
    </location>
</feature>
<dbReference type="PANTHER" id="PTHR47139:SF4">
    <property type="entry name" value="TUMOR NECROSIS FACTOR RECEPTOR SUPERFAMILY MEMBER 9 ISOFORM X1-RELATED"/>
    <property type="match status" value="1"/>
</dbReference>
<feature type="repeat" description="TNFR-Cys" evidence="1">
    <location>
        <begin position="66"/>
        <end position="105"/>
    </location>
</feature>
<dbReference type="OrthoDB" id="9423210at2759"/>
<feature type="disulfide bond" evidence="1">
    <location>
        <begin position="84"/>
        <end position="97"/>
    </location>
</feature>
<dbReference type="GO" id="GO:0038023">
    <property type="term" value="F:signaling receptor activity"/>
    <property type="evidence" value="ECO:0007669"/>
    <property type="project" value="TreeGrafter"/>
</dbReference>
<dbReference type="AlphaFoldDB" id="Q4S5U4"/>
<keyword evidence="1" id="KW-1015">Disulfide bond</keyword>
<dbReference type="InterPro" id="IPR034057">
    <property type="entry name" value="TNFRSF9_N_teleost"/>
</dbReference>
<dbReference type="Gene3D" id="2.10.50.10">
    <property type="entry name" value="Tumor Necrosis Factor Receptor, subunit A, domain 2"/>
    <property type="match status" value="3"/>
</dbReference>
<evidence type="ECO:0000256" key="2">
    <source>
        <dbReference type="SAM" id="SignalP"/>
    </source>
</evidence>
<reference evidence="4" key="1">
    <citation type="journal article" date="2004" name="Nature">
        <title>Genome duplication in the teleost fish Tetraodon nigroviridis reveals the early vertebrate proto-karyotype.</title>
        <authorList>
            <person name="Jaillon O."/>
            <person name="Aury J.-M."/>
            <person name="Brunet F."/>
            <person name="Petit J.-L."/>
            <person name="Stange-Thomann N."/>
            <person name="Mauceli E."/>
            <person name="Bouneau L."/>
            <person name="Fischer C."/>
            <person name="Ozouf-Costaz C."/>
            <person name="Bernot A."/>
            <person name="Nicaud S."/>
            <person name="Jaffe D."/>
            <person name="Fisher S."/>
            <person name="Lutfalla G."/>
            <person name="Dossat C."/>
            <person name="Segurens B."/>
            <person name="Dasilva C."/>
            <person name="Salanoubat M."/>
            <person name="Levy M."/>
            <person name="Boudet N."/>
            <person name="Castellano S."/>
            <person name="Anthouard V."/>
            <person name="Jubin C."/>
            <person name="Castelli V."/>
            <person name="Katinka M."/>
            <person name="Vacherie B."/>
            <person name="Biemont C."/>
            <person name="Skalli Z."/>
            <person name="Cattolico L."/>
            <person name="Poulain J."/>
            <person name="De Berardinis V."/>
            <person name="Cruaud C."/>
            <person name="Duprat S."/>
            <person name="Brottier P."/>
            <person name="Coutanceau J.-P."/>
            <person name="Gouzy J."/>
            <person name="Parra G."/>
            <person name="Lardier G."/>
            <person name="Chapple C."/>
            <person name="McKernan K.J."/>
            <person name="McEwan P."/>
            <person name="Bosak S."/>
            <person name="Kellis M."/>
            <person name="Volff J.-N."/>
            <person name="Guigo R."/>
            <person name="Zody M.C."/>
            <person name="Mesirov J."/>
            <person name="Lindblad-Toh K."/>
            <person name="Birren B."/>
            <person name="Nusbaum C."/>
            <person name="Kahn D."/>
            <person name="Robinson-Rechavi M."/>
            <person name="Laudet V."/>
            <person name="Schachter V."/>
            <person name="Quetier F."/>
            <person name="Saurin W."/>
            <person name="Scarpelli C."/>
            <person name="Wincker P."/>
            <person name="Lander E.S."/>
            <person name="Weissenbach J."/>
            <person name="Roest Crollius H."/>
        </authorList>
    </citation>
    <scope>NUCLEOTIDE SEQUENCE [LARGE SCALE GENOMIC DNA]</scope>
</reference>
<name>Q4S5U4_TETNG</name>
<feature type="disulfide bond" evidence="1">
    <location>
        <begin position="87"/>
        <end position="105"/>
    </location>
</feature>
<dbReference type="InterPro" id="IPR001368">
    <property type="entry name" value="TNFR/NGFR_Cys_rich_reg"/>
</dbReference>
<reference evidence="4" key="2">
    <citation type="submission" date="2004-02" db="EMBL/GenBank/DDBJ databases">
        <authorList>
            <consortium name="Genoscope"/>
            <consortium name="Whitehead Institute Centre for Genome Research"/>
        </authorList>
    </citation>
    <scope>NUCLEOTIDE SEQUENCE</scope>
</reference>
<dbReference type="PROSITE" id="PS50050">
    <property type="entry name" value="TNFR_NGFR_2"/>
    <property type="match status" value="1"/>
</dbReference>
<dbReference type="PANTHER" id="PTHR47139">
    <property type="entry name" value="TUMOR NECROSIS FACTOR RECEPTOR SUPERFAMILY MEMBER 9"/>
    <property type="match status" value="1"/>
</dbReference>
<keyword evidence="2" id="KW-0732">Signal</keyword>
<proteinExistence type="predicted"/>
<evidence type="ECO:0000256" key="1">
    <source>
        <dbReference type="PROSITE-ProRule" id="PRU00206"/>
    </source>
</evidence>